<dbReference type="NCBIfam" id="TIGR01737">
    <property type="entry name" value="FGAM_synth_I"/>
    <property type="match status" value="1"/>
</dbReference>
<dbReference type="InterPro" id="IPR010075">
    <property type="entry name" value="PRibForGlyAmidine_synth_PurQ"/>
</dbReference>
<evidence type="ECO:0000256" key="3">
    <source>
        <dbReference type="ARBA" id="ARBA00022741"/>
    </source>
</evidence>
<keyword evidence="1 8" id="KW-0963">Cytoplasm</keyword>
<dbReference type="SUPFAM" id="SSF52317">
    <property type="entry name" value="Class I glutamine amidotransferase-like"/>
    <property type="match status" value="1"/>
</dbReference>
<protein>
    <recommendedName>
        <fullName evidence="8">Phosphoribosylformylglycinamidine synthase subunit PurQ</fullName>
        <shortName evidence="8">FGAM synthase</shortName>
        <ecNumber evidence="8">6.3.5.3</ecNumber>
    </recommendedName>
    <alternativeName>
        <fullName evidence="8">Formylglycinamide ribonucleotide amidotransferase subunit I</fullName>
        <shortName evidence="8">FGAR amidotransferase I</shortName>
        <shortName evidence="8">FGAR-AT I</shortName>
    </alternativeName>
    <alternativeName>
        <fullName evidence="8">Glutaminase PurQ</fullName>
        <ecNumber evidence="8">3.5.1.2</ecNumber>
    </alternativeName>
    <alternativeName>
        <fullName evidence="8">Phosphoribosylformylglycinamidine synthase subunit I</fullName>
    </alternativeName>
</protein>
<evidence type="ECO:0000256" key="1">
    <source>
        <dbReference type="ARBA" id="ARBA00022490"/>
    </source>
</evidence>
<dbReference type="PIRSF" id="PIRSF001586">
    <property type="entry name" value="FGAM_synth_I"/>
    <property type="match status" value="1"/>
</dbReference>
<evidence type="ECO:0000313" key="9">
    <source>
        <dbReference type="EMBL" id="MFD1105702.1"/>
    </source>
</evidence>
<evidence type="ECO:0000256" key="4">
    <source>
        <dbReference type="ARBA" id="ARBA00022755"/>
    </source>
</evidence>
<accession>A0ABW3P1P2</accession>
<dbReference type="CDD" id="cd01740">
    <property type="entry name" value="GATase1_FGAR_AT"/>
    <property type="match status" value="1"/>
</dbReference>
<evidence type="ECO:0000256" key="7">
    <source>
        <dbReference type="ARBA" id="ARBA00022962"/>
    </source>
</evidence>
<keyword evidence="10" id="KW-1185">Reference proteome</keyword>
<keyword evidence="4 8" id="KW-0658">Purine biosynthesis</keyword>
<comment type="subcellular location">
    <subcellularLocation>
        <location evidence="8">Cytoplasm</location>
    </subcellularLocation>
</comment>
<dbReference type="Proteomes" id="UP001597203">
    <property type="component" value="Unassembled WGS sequence"/>
</dbReference>
<proteinExistence type="inferred from homology"/>
<dbReference type="PROSITE" id="PS51273">
    <property type="entry name" value="GATASE_TYPE_1"/>
    <property type="match status" value="1"/>
</dbReference>
<organism evidence="9 10">
    <name type="scientific">Sphingobium olei</name>
    <dbReference type="NCBI Taxonomy" id="420955"/>
    <lineage>
        <taxon>Bacteria</taxon>
        <taxon>Pseudomonadati</taxon>
        <taxon>Pseudomonadota</taxon>
        <taxon>Alphaproteobacteria</taxon>
        <taxon>Sphingomonadales</taxon>
        <taxon>Sphingomonadaceae</taxon>
        <taxon>Sphingobium</taxon>
    </lineage>
</organism>
<dbReference type="SMART" id="SM01211">
    <property type="entry name" value="GATase_5"/>
    <property type="match status" value="1"/>
</dbReference>
<dbReference type="EC" id="6.3.5.3" evidence="8"/>
<evidence type="ECO:0000256" key="5">
    <source>
        <dbReference type="ARBA" id="ARBA00022801"/>
    </source>
</evidence>
<dbReference type="RefSeq" id="WP_380911708.1">
    <property type="nucleotide sequence ID" value="NZ_JBHTLS010000127.1"/>
</dbReference>
<dbReference type="GO" id="GO:0004359">
    <property type="term" value="F:glutaminase activity"/>
    <property type="evidence" value="ECO:0007669"/>
    <property type="project" value="UniProtKB-EC"/>
</dbReference>
<dbReference type="NCBIfam" id="NF002957">
    <property type="entry name" value="PRK03619.1"/>
    <property type="match status" value="1"/>
</dbReference>
<dbReference type="PANTHER" id="PTHR47552">
    <property type="entry name" value="PHOSPHORIBOSYLFORMYLGLYCINAMIDINE SYNTHASE SUBUNIT PURQ"/>
    <property type="match status" value="1"/>
</dbReference>
<keyword evidence="3 8" id="KW-0547">Nucleotide-binding</keyword>
<dbReference type="PANTHER" id="PTHR47552:SF1">
    <property type="entry name" value="PHOSPHORIBOSYLFORMYLGLYCINAMIDINE SYNTHASE SUBUNIT PURQ"/>
    <property type="match status" value="1"/>
</dbReference>
<comment type="caution">
    <text evidence="9">The sequence shown here is derived from an EMBL/GenBank/DDBJ whole genome shotgun (WGS) entry which is preliminary data.</text>
</comment>
<dbReference type="GO" id="GO:0004642">
    <property type="term" value="F:phosphoribosylformylglycinamidine synthase activity"/>
    <property type="evidence" value="ECO:0007669"/>
    <property type="project" value="UniProtKB-EC"/>
</dbReference>
<evidence type="ECO:0000256" key="2">
    <source>
        <dbReference type="ARBA" id="ARBA00022598"/>
    </source>
</evidence>
<feature type="active site" description="Nucleophile" evidence="8">
    <location>
        <position position="87"/>
    </location>
</feature>
<name>A0ABW3P1P2_9SPHN</name>
<comment type="function">
    <text evidence="8">Part of the phosphoribosylformylglycinamidine synthase complex involved in the purines biosynthetic pathway. Catalyzes the ATP-dependent conversion of formylglycinamide ribonucleotide (FGAR) and glutamine to yield formylglycinamidine ribonucleotide (FGAM) and glutamate. The FGAM synthase complex is composed of three subunits. PurQ produces an ammonia molecule by converting glutamine to glutamate. PurL transfers the ammonia molecule to FGAR to form FGAM in an ATP-dependent manner. PurS interacts with PurQ and PurL and is thought to assist in the transfer of the ammonia molecule from PurQ to PurL.</text>
</comment>
<dbReference type="HAMAP" id="MF_00421">
    <property type="entry name" value="PurQ"/>
    <property type="match status" value="1"/>
</dbReference>
<keyword evidence="2 8" id="KW-0436">Ligase</keyword>
<keyword evidence="7 8" id="KW-0315">Glutamine amidotransferase</keyword>
<comment type="subunit">
    <text evidence="8">Part of the FGAM synthase complex composed of 1 PurL, 1 PurQ and 2 PurS subunits.</text>
</comment>
<evidence type="ECO:0000256" key="8">
    <source>
        <dbReference type="HAMAP-Rule" id="MF_00421"/>
    </source>
</evidence>
<reference evidence="10" key="1">
    <citation type="journal article" date="2019" name="Int. J. Syst. Evol. Microbiol.">
        <title>The Global Catalogue of Microorganisms (GCM) 10K type strain sequencing project: providing services to taxonomists for standard genome sequencing and annotation.</title>
        <authorList>
            <consortium name="The Broad Institute Genomics Platform"/>
            <consortium name="The Broad Institute Genome Sequencing Center for Infectious Disease"/>
            <person name="Wu L."/>
            <person name="Ma J."/>
        </authorList>
    </citation>
    <scope>NUCLEOTIDE SEQUENCE [LARGE SCALE GENOMIC DNA]</scope>
    <source>
        <strain evidence="10">CCUG 54329</strain>
    </source>
</reference>
<evidence type="ECO:0000256" key="6">
    <source>
        <dbReference type="ARBA" id="ARBA00022840"/>
    </source>
</evidence>
<feature type="active site" evidence="8">
    <location>
        <position position="195"/>
    </location>
</feature>
<dbReference type="Pfam" id="PF13507">
    <property type="entry name" value="GATase_5"/>
    <property type="match status" value="1"/>
</dbReference>
<feature type="active site" evidence="8">
    <location>
        <position position="197"/>
    </location>
</feature>
<evidence type="ECO:0000313" key="10">
    <source>
        <dbReference type="Proteomes" id="UP001597203"/>
    </source>
</evidence>
<comment type="catalytic activity">
    <reaction evidence="8">
        <text>N(2)-formyl-N(1)-(5-phospho-beta-D-ribosyl)glycinamide + L-glutamine + ATP + H2O = 2-formamido-N(1)-(5-O-phospho-beta-D-ribosyl)acetamidine + L-glutamate + ADP + phosphate + H(+)</text>
        <dbReference type="Rhea" id="RHEA:17129"/>
        <dbReference type="ChEBI" id="CHEBI:15377"/>
        <dbReference type="ChEBI" id="CHEBI:15378"/>
        <dbReference type="ChEBI" id="CHEBI:29985"/>
        <dbReference type="ChEBI" id="CHEBI:30616"/>
        <dbReference type="ChEBI" id="CHEBI:43474"/>
        <dbReference type="ChEBI" id="CHEBI:58359"/>
        <dbReference type="ChEBI" id="CHEBI:147286"/>
        <dbReference type="ChEBI" id="CHEBI:147287"/>
        <dbReference type="ChEBI" id="CHEBI:456216"/>
        <dbReference type="EC" id="6.3.5.3"/>
    </reaction>
</comment>
<sequence>MKSAVIVFPGSNCDRDLAVAFEAATGAKPAMIWHRDTELPDDIDLIGVPGGFSYGDYLRSGAMAARSPVMQAVAKAADRGAFVLGVCNGFQVLTESGLLPGALLRNAGGHFVCRDVALTVENAQSAFTSLYEAGEQIHFPVAHHDGNYFADDATLDRLEGEGRVALRYAEPVNGSARNIAGILNEGGNVLGMMPHPERVIEPSHGSTDGARLFKGLVEGLLTRA</sequence>
<dbReference type="EC" id="3.5.1.2" evidence="8"/>
<dbReference type="EMBL" id="JBHTLS010000127">
    <property type="protein sequence ID" value="MFD1105702.1"/>
    <property type="molecule type" value="Genomic_DNA"/>
</dbReference>
<keyword evidence="6 8" id="KW-0067">ATP-binding</keyword>
<keyword evidence="5 8" id="KW-0378">Hydrolase</keyword>
<comment type="catalytic activity">
    <reaction evidence="8">
        <text>L-glutamine + H2O = L-glutamate + NH4(+)</text>
        <dbReference type="Rhea" id="RHEA:15889"/>
        <dbReference type="ChEBI" id="CHEBI:15377"/>
        <dbReference type="ChEBI" id="CHEBI:28938"/>
        <dbReference type="ChEBI" id="CHEBI:29985"/>
        <dbReference type="ChEBI" id="CHEBI:58359"/>
        <dbReference type="EC" id="3.5.1.2"/>
    </reaction>
</comment>
<dbReference type="InterPro" id="IPR029062">
    <property type="entry name" value="Class_I_gatase-like"/>
</dbReference>
<dbReference type="Gene3D" id="3.40.50.880">
    <property type="match status" value="1"/>
</dbReference>
<gene>
    <name evidence="8 9" type="primary">purQ</name>
    <name evidence="9" type="ORF">ACFQ24_12585</name>
</gene>
<comment type="pathway">
    <text evidence="8">Purine metabolism; IMP biosynthesis via de novo pathway; 5-amino-1-(5-phospho-D-ribosyl)imidazole from N(2)-formyl-N(1)-(5-phospho-D-ribosyl)glycinamide: step 1/2.</text>
</comment>